<dbReference type="InterPro" id="IPR023772">
    <property type="entry name" value="DNA-bd_HTH_TetR-type_CS"/>
</dbReference>
<dbReference type="EMBL" id="BAABAU010000003">
    <property type="protein sequence ID" value="GAA4266826.1"/>
    <property type="molecule type" value="Genomic_DNA"/>
</dbReference>
<sequence length="207" mass="21512">MTSTSRAGRPRRSSAEILADAASELFLENGYAGTTVDQIAQRAGVSRATFFNYFGGKADLLWLDLDQSLERLPGALREAADSASGRDPAHLVADALVAVAASHDDQSVPWALSQGEAMRIGDDLTASAASRFVAQQKRVAGFLAERAGERQDATGPQVAAATLLAAAGAATVAWARAGIGRGRLVDLVEPAVRAVARGLTRTGPDRG</sequence>
<accession>A0ABP8E3K4</accession>
<evidence type="ECO:0000256" key="1">
    <source>
        <dbReference type="ARBA" id="ARBA00023015"/>
    </source>
</evidence>
<dbReference type="PRINTS" id="PR00455">
    <property type="entry name" value="HTHTETR"/>
</dbReference>
<feature type="domain" description="HTH tetR-type" evidence="5">
    <location>
        <begin position="12"/>
        <end position="72"/>
    </location>
</feature>
<evidence type="ECO:0000256" key="3">
    <source>
        <dbReference type="ARBA" id="ARBA00023163"/>
    </source>
</evidence>
<dbReference type="InterPro" id="IPR050109">
    <property type="entry name" value="HTH-type_TetR-like_transc_reg"/>
</dbReference>
<dbReference type="PANTHER" id="PTHR30055:SF238">
    <property type="entry name" value="MYCOFACTOCIN BIOSYNTHESIS TRANSCRIPTIONAL REGULATOR MFTR-RELATED"/>
    <property type="match status" value="1"/>
</dbReference>
<dbReference type="SUPFAM" id="SSF46689">
    <property type="entry name" value="Homeodomain-like"/>
    <property type="match status" value="1"/>
</dbReference>
<dbReference type="PROSITE" id="PS01081">
    <property type="entry name" value="HTH_TETR_1"/>
    <property type="match status" value="1"/>
</dbReference>
<name>A0ABP8E3K4_9MICO</name>
<organism evidence="6 7">
    <name type="scientific">Frondihabitans peucedani</name>
    <dbReference type="NCBI Taxonomy" id="598626"/>
    <lineage>
        <taxon>Bacteria</taxon>
        <taxon>Bacillati</taxon>
        <taxon>Actinomycetota</taxon>
        <taxon>Actinomycetes</taxon>
        <taxon>Micrococcales</taxon>
        <taxon>Microbacteriaceae</taxon>
        <taxon>Frondihabitans</taxon>
    </lineage>
</organism>
<dbReference type="PROSITE" id="PS50977">
    <property type="entry name" value="HTH_TETR_2"/>
    <property type="match status" value="1"/>
</dbReference>
<evidence type="ECO:0000256" key="2">
    <source>
        <dbReference type="ARBA" id="ARBA00023125"/>
    </source>
</evidence>
<evidence type="ECO:0000256" key="4">
    <source>
        <dbReference type="PROSITE-ProRule" id="PRU00335"/>
    </source>
</evidence>
<dbReference type="Pfam" id="PF00440">
    <property type="entry name" value="TetR_N"/>
    <property type="match status" value="1"/>
</dbReference>
<dbReference type="Pfam" id="PF17754">
    <property type="entry name" value="TetR_C_14"/>
    <property type="match status" value="1"/>
</dbReference>
<dbReference type="Gene3D" id="1.10.10.60">
    <property type="entry name" value="Homeodomain-like"/>
    <property type="match status" value="1"/>
</dbReference>
<protein>
    <submittedName>
        <fullName evidence="6">TetR family transcriptional regulator</fullName>
    </submittedName>
</protein>
<keyword evidence="1" id="KW-0805">Transcription regulation</keyword>
<evidence type="ECO:0000259" key="5">
    <source>
        <dbReference type="PROSITE" id="PS50977"/>
    </source>
</evidence>
<evidence type="ECO:0000313" key="7">
    <source>
        <dbReference type="Proteomes" id="UP001501594"/>
    </source>
</evidence>
<keyword evidence="2 4" id="KW-0238">DNA-binding</keyword>
<dbReference type="RefSeq" id="WP_344796553.1">
    <property type="nucleotide sequence ID" value="NZ_BAABAU010000003.1"/>
</dbReference>
<gene>
    <name evidence="6" type="ORF">GCM10022256_24380</name>
</gene>
<keyword evidence="3" id="KW-0804">Transcription</keyword>
<dbReference type="InterPro" id="IPR009057">
    <property type="entry name" value="Homeodomain-like_sf"/>
</dbReference>
<dbReference type="PANTHER" id="PTHR30055">
    <property type="entry name" value="HTH-TYPE TRANSCRIPTIONAL REGULATOR RUTR"/>
    <property type="match status" value="1"/>
</dbReference>
<dbReference type="Gene3D" id="1.10.357.10">
    <property type="entry name" value="Tetracycline Repressor, domain 2"/>
    <property type="match status" value="1"/>
</dbReference>
<feature type="DNA-binding region" description="H-T-H motif" evidence="4">
    <location>
        <begin position="35"/>
        <end position="54"/>
    </location>
</feature>
<dbReference type="InterPro" id="IPR001647">
    <property type="entry name" value="HTH_TetR"/>
</dbReference>
<dbReference type="InterPro" id="IPR041347">
    <property type="entry name" value="MftR_C"/>
</dbReference>
<keyword evidence="7" id="KW-1185">Reference proteome</keyword>
<reference evidence="7" key="1">
    <citation type="journal article" date="2019" name="Int. J. Syst. Evol. Microbiol.">
        <title>The Global Catalogue of Microorganisms (GCM) 10K type strain sequencing project: providing services to taxonomists for standard genome sequencing and annotation.</title>
        <authorList>
            <consortium name="The Broad Institute Genomics Platform"/>
            <consortium name="The Broad Institute Genome Sequencing Center for Infectious Disease"/>
            <person name="Wu L."/>
            <person name="Ma J."/>
        </authorList>
    </citation>
    <scope>NUCLEOTIDE SEQUENCE [LARGE SCALE GENOMIC DNA]</scope>
    <source>
        <strain evidence="7">JCM 17442</strain>
    </source>
</reference>
<evidence type="ECO:0000313" key="6">
    <source>
        <dbReference type="EMBL" id="GAA4266826.1"/>
    </source>
</evidence>
<proteinExistence type="predicted"/>
<comment type="caution">
    <text evidence="6">The sequence shown here is derived from an EMBL/GenBank/DDBJ whole genome shotgun (WGS) entry which is preliminary data.</text>
</comment>
<dbReference type="Proteomes" id="UP001501594">
    <property type="component" value="Unassembled WGS sequence"/>
</dbReference>